<evidence type="ECO:0000313" key="7">
    <source>
        <dbReference type="EMBL" id="MCD5316045.1"/>
    </source>
</evidence>
<sequence>MSRVGAVKLFGAALVMLVLTGALAGCGGSVLGTSLDEAREELQARPSFEQAEKDYRALLKEVQDAVSELAPNVRWNSDEITQIGLSFCSRPYADVKGAESAIYTAGNGGVGAPSDEVWPEVKAKVSAIAEQYGFTVGGSLKDEPGNAMLVLRDSTGASLKLGFVENTTLSVYGSCALHEN</sequence>
<dbReference type="InterPro" id="IPR032018">
    <property type="entry name" value="LppA/LppB/LprP"/>
</dbReference>
<dbReference type="AlphaFoldDB" id="A0A9X1SY80"/>
<dbReference type="RefSeq" id="WP_231448884.1">
    <property type="nucleotide sequence ID" value="NZ_JAJOMB010000026.1"/>
</dbReference>
<organism evidence="7 8">
    <name type="scientific">Kineosporia babensis</name>
    <dbReference type="NCBI Taxonomy" id="499548"/>
    <lineage>
        <taxon>Bacteria</taxon>
        <taxon>Bacillati</taxon>
        <taxon>Actinomycetota</taxon>
        <taxon>Actinomycetes</taxon>
        <taxon>Kineosporiales</taxon>
        <taxon>Kineosporiaceae</taxon>
        <taxon>Kineosporia</taxon>
    </lineage>
</organism>
<accession>A0A9X1SY80</accession>
<proteinExistence type="predicted"/>
<keyword evidence="5" id="KW-0564">Palmitate</keyword>
<gene>
    <name evidence="7" type="ORF">LR394_34635</name>
</gene>
<protein>
    <submittedName>
        <fullName evidence="7">LppA family lipoprotein</fullName>
    </submittedName>
</protein>
<evidence type="ECO:0000256" key="2">
    <source>
        <dbReference type="ARBA" id="ARBA00022475"/>
    </source>
</evidence>
<keyword evidence="6 7" id="KW-0449">Lipoprotein</keyword>
<dbReference type="GO" id="GO:0005886">
    <property type="term" value="C:plasma membrane"/>
    <property type="evidence" value="ECO:0007669"/>
    <property type="project" value="UniProtKB-SubCell"/>
</dbReference>
<dbReference type="Gene3D" id="3.30.2030.20">
    <property type="match status" value="1"/>
</dbReference>
<evidence type="ECO:0000256" key="3">
    <source>
        <dbReference type="ARBA" id="ARBA00022729"/>
    </source>
</evidence>
<keyword evidence="2" id="KW-1003">Cell membrane</keyword>
<dbReference type="Pfam" id="PF16708">
    <property type="entry name" value="LppA"/>
    <property type="match status" value="1"/>
</dbReference>
<dbReference type="EMBL" id="JAJOMB010000026">
    <property type="protein sequence ID" value="MCD5316045.1"/>
    <property type="molecule type" value="Genomic_DNA"/>
</dbReference>
<keyword evidence="8" id="KW-1185">Reference proteome</keyword>
<keyword evidence="3" id="KW-0732">Signal</keyword>
<evidence type="ECO:0000313" key="8">
    <source>
        <dbReference type="Proteomes" id="UP001138997"/>
    </source>
</evidence>
<name>A0A9X1SY80_9ACTN</name>
<dbReference type="PROSITE" id="PS51257">
    <property type="entry name" value="PROKAR_LIPOPROTEIN"/>
    <property type="match status" value="1"/>
</dbReference>
<comment type="caution">
    <text evidence="7">The sequence shown here is derived from an EMBL/GenBank/DDBJ whole genome shotgun (WGS) entry which is preliminary data.</text>
</comment>
<comment type="subcellular location">
    <subcellularLocation>
        <location evidence="1">Cell membrane</location>
        <topology evidence="1">Lipid-anchor</topology>
    </subcellularLocation>
</comment>
<evidence type="ECO:0000256" key="5">
    <source>
        <dbReference type="ARBA" id="ARBA00023139"/>
    </source>
</evidence>
<evidence type="ECO:0000256" key="1">
    <source>
        <dbReference type="ARBA" id="ARBA00004193"/>
    </source>
</evidence>
<evidence type="ECO:0000256" key="4">
    <source>
        <dbReference type="ARBA" id="ARBA00023136"/>
    </source>
</evidence>
<keyword evidence="4" id="KW-0472">Membrane</keyword>
<evidence type="ECO:0000256" key="6">
    <source>
        <dbReference type="ARBA" id="ARBA00023288"/>
    </source>
</evidence>
<reference evidence="7" key="1">
    <citation type="submission" date="2021-11" db="EMBL/GenBank/DDBJ databases">
        <title>Streptomyces corallinus and Kineosporia corallina sp. nov., two new coral-derived marine actinobacteria.</title>
        <authorList>
            <person name="Buangrab K."/>
            <person name="Sutthacheep M."/>
            <person name="Yeemin T."/>
            <person name="Harunari E."/>
            <person name="Igarashi Y."/>
            <person name="Sripreechasak P."/>
            <person name="Kanchanasin P."/>
            <person name="Tanasupawat S."/>
            <person name="Phongsopitanun W."/>
        </authorList>
    </citation>
    <scope>NUCLEOTIDE SEQUENCE</scope>
    <source>
        <strain evidence="7">JCM 31032</strain>
    </source>
</reference>
<dbReference type="Proteomes" id="UP001138997">
    <property type="component" value="Unassembled WGS sequence"/>
</dbReference>